<dbReference type="InterPro" id="IPR035681">
    <property type="entry name" value="ComA-like_MBL"/>
</dbReference>
<dbReference type="SMART" id="SM00849">
    <property type="entry name" value="Lactamase_B"/>
    <property type="match status" value="1"/>
</dbReference>
<dbReference type="CDD" id="cd07731">
    <property type="entry name" value="ComA-like_MBL-fold"/>
    <property type="match status" value="1"/>
</dbReference>
<dbReference type="InterPro" id="IPR036866">
    <property type="entry name" value="RibonucZ/Hydroxyglut_hydro"/>
</dbReference>
<protein>
    <submittedName>
        <fullName evidence="5">MBL fold metallo-hydrolase</fullName>
    </submittedName>
</protein>
<proteinExistence type="predicted"/>
<comment type="caution">
    <text evidence="5">The sequence shown here is derived from an EMBL/GenBank/DDBJ whole genome shotgun (WGS) entry which is preliminary data.</text>
</comment>
<sequence>MKKLRYLIMMLCVLLSLSGCSSSTLSTLHEEIGSTQTSASTGNLSPLKVHYIDVGQGDSELLQCKGVNILIDTGESDQATNLIAYLEKQGVKQIDHLFLTHPHTDHMGAAVKVMEHFPVKNVYLTNRTHTTVAYRKLIETIKNKNINRIQAKAGLSISFAKNLKGKILAPNKKYEDINASSIVMKVSYGKNSFLFTGDATVETEMDILNDGYDVSSDVYKVSHHGSSTSNSSSFLNAVNPSICVIEVGKNNSYGHPHKEIKERLTQMNTKVYRTDLNGSIVITSNGKKLSVKTTTGTATSSSSSSTNSSTGNTKITYIGNKNSHVYHLPSCSSLPNKNNQVTFQSKSAAVKAGYHACSRCHP</sequence>
<evidence type="ECO:0000256" key="3">
    <source>
        <dbReference type="SAM" id="SignalP"/>
    </source>
</evidence>
<feature type="compositionally biased region" description="Low complexity" evidence="2">
    <location>
        <begin position="293"/>
        <end position="312"/>
    </location>
</feature>
<dbReference type="PANTHER" id="PTHR30619:SF7">
    <property type="entry name" value="BETA-LACTAMASE DOMAIN PROTEIN"/>
    <property type="match status" value="1"/>
</dbReference>
<feature type="chain" id="PRO_5039655047" evidence="3">
    <location>
        <begin position="22"/>
        <end position="362"/>
    </location>
</feature>
<dbReference type="InterPro" id="IPR004026">
    <property type="entry name" value="Ada_DNA_repair_Zn-bd"/>
</dbReference>
<dbReference type="AlphaFoldDB" id="A0A9D9I0W5"/>
<dbReference type="Pfam" id="PF02805">
    <property type="entry name" value="Ada_Zn_binding"/>
    <property type="match status" value="1"/>
</dbReference>
<evidence type="ECO:0000313" key="6">
    <source>
        <dbReference type="Proteomes" id="UP000823618"/>
    </source>
</evidence>
<keyword evidence="3" id="KW-0732">Signal</keyword>
<evidence type="ECO:0000256" key="2">
    <source>
        <dbReference type="SAM" id="MobiDB-lite"/>
    </source>
</evidence>
<organism evidence="5 6">
    <name type="scientific">Candidatus Scybalomonas excrementavium</name>
    <dbReference type="NCBI Taxonomy" id="2840943"/>
    <lineage>
        <taxon>Bacteria</taxon>
        <taxon>Bacillati</taxon>
        <taxon>Bacillota</taxon>
        <taxon>Clostridia</taxon>
        <taxon>Lachnospirales</taxon>
        <taxon>Lachnospiraceae</taxon>
        <taxon>Lachnospiraceae incertae sedis</taxon>
        <taxon>Candidatus Scybalomonas</taxon>
    </lineage>
</organism>
<dbReference type="Gene3D" id="3.40.10.10">
    <property type="entry name" value="DNA Methylphosphotriester Repair Domain"/>
    <property type="match status" value="1"/>
</dbReference>
<dbReference type="GO" id="GO:0006281">
    <property type="term" value="P:DNA repair"/>
    <property type="evidence" value="ECO:0007669"/>
    <property type="project" value="InterPro"/>
</dbReference>
<dbReference type="Pfam" id="PF00753">
    <property type="entry name" value="Lactamase_B"/>
    <property type="match status" value="1"/>
</dbReference>
<evidence type="ECO:0000256" key="1">
    <source>
        <dbReference type="ARBA" id="ARBA00023159"/>
    </source>
</evidence>
<feature type="signal peptide" evidence="3">
    <location>
        <begin position="1"/>
        <end position="21"/>
    </location>
</feature>
<feature type="domain" description="Metallo-beta-lactamase" evidence="4">
    <location>
        <begin position="56"/>
        <end position="249"/>
    </location>
</feature>
<accession>A0A9D9I0W5</accession>
<dbReference type="GO" id="GO:0008168">
    <property type="term" value="F:methyltransferase activity"/>
    <property type="evidence" value="ECO:0007669"/>
    <property type="project" value="InterPro"/>
</dbReference>
<dbReference type="InterPro" id="IPR001279">
    <property type="entry name" value="Metallo-B-lactamas"/>
</dbReference>
<dbReference type="EMBL" id="JADIML010000121">
    <property type="protein sequence ID" value="MBO8463123.1"/>
    <property type="molecule type" value="Genomic_DNA"/>
</dbReference>
<reference evidence="5" key="2">
    <citation type="journal article" date="2021" name="PeerJ">
        <title>Extensive microbial diversity within the chicken gut microbiome revealed by metagenomics and culture.</title>
        <authorList>
            <person name="Gilroy R."/>
            <person name="Ravi A."/>
            <person name="Getino M."/>
            <person name="Pursley I."/>
            <person name="Horton D.L."/>
            <person name="Alikhan N.F."/>
            <person name="Baker D."/>
            <person name="Gharbi K."/>
            <person name="Hall N."/>
            <person name="Watson M."/>
            <person name="Adriaenssens E.M."/>
            <person name="Foster-Nyarko E."/>
            <person name="Jarju S."/>
            <person name="Secka A."/>
            <person name="Antonio M."/>
            <person name="Oren A."/>
            <person name="Chaudhuri R.R."/>
            <person name="La Ragione R."/>
            <person name="Hildebrand F."/>
            <person name="Pallen M.J."/>
        </authorList>
    </citation>
    <scope>NUCLEOTIDE SEQUENCE</scope>
    <source>
        <strain evidence="5">E3-2379</strain>
    </source>
</reference>
<dbReference type="GO" id="GO:0006355">
    <property type="term" value="P:regulation of DNA-templated transcription"/>
    <property type="evidence" value="ECO:0007669"/>
    <property type="project" value="InterPro"/>
</dbReference>
<dbReference type="PROSITE" id="PS51257">
    <property type="entry name" value="PROKAR_LIPOPROTEIN"/>
    <property type="match status" value="1"/>
</dbReference>
<dbReference type="InterPro" id="IPR035451">
    <property type="entry name" value="Ada-like_dom_sf"/>
</dbReference>
<dbReference type="PANTHER" id="PTHR30619">
    <property type="entry name" value="DNA INTERNALIZATION/COMPETENCE PROTEIN COMEC/REC2"/>
    <property type="match status" value="1"/>
</dbReference>
<dbReference type="Gene3D" id="3.60.15.10">
    <property type="entry name" value="Ribonuclease Z/Hydroxyacylglutathione hydrolase-like"/>
    <property type="match status" value="1"/>
</dbReference>
<evidence type="ECO:0000313" key="5">
    <source>
        <dbReference type="EMBL" id="MBO8463123.1"/>
    </source>
</evidence>
<name>A0A9D9I0W5_9FIRM</name>
<dbReference type="GO" id="GO:0003677">
    <property type="term" value="F:DNA binding"/>
    <property type="evidence" value="ECO:0007669"/>
    <property type="project" value="InterPro"/>
</dbReference>
<feature type="region of interest" description="Disordered" evidence="2">
    <location>
        <begin position="291"/>
        <end position="312"/>
    </location>
</feature>
<dbReference type="SUPFAM" id="SSF57884">
    <property type="entry name" value="Ada DNA repair protein, N-terminal domain (N-Ada 10)"/>
    <property type="match status" value="1"/>
</dbReference>
<gene>
    <name evidence="5" type="ORF">IAC13_04245</name>
</gene>
<dbReference type="SUPFAM" id="SSF56281">
    <property type="entry name" value="Metallo-hydrolase/oxidoreductase"/>
    <property type="match status" value="1"/>
</dbReference>
<keyword evidence="1" id="KW-0010">Activator</keyword>
<dbReference type="Proteomes" id="UP000823618">
    <property type="component" value="Unassembled WGS sequence"/>
</dbReference>
<dbReference type="InterPro" id="IPR052159">
    <property type="entry name" value="Competence_DNA_uptake"/>
</dbReference>
<evidence type="ECO:0000259" key="4">
    <source>
        <dbReference type="SMART" id="SM00849"/>
    </source>
</evidence>
<dbReference type="GO" id="GO:0008270">
    <property type="term" value="F:zinc ion binding"/>
    <property type="evidence" value="ECO:0007669"/>
    <property type="project" value="InterPro"/>
</dbReference>
<reference evidence="5" key="1">
    <citation type="submission" date="2020-10" db="EMBL/GenBank/DDBJ databases">
        <authorList>
            <person name="Gilroy R."/>
        </authorList>
    </citation>
    <scope>NUCLEOTIDE SEQUENCE</scope>
    <source>
        <strain evidence="5">E3-2379</strain>
    </source>
</reference>